<dbReference type="EMBL" id="CADIKZ010000001">
    <property type="protein sequence ID" value="CAB3821492.1"/>
    <property type="molecule type" value="Genomic_DNA"/>
</dbReference>
<keyword evidence="1" id="KW-0472">Membrane</keyword>
<protein>
    <recommendedName>
        <fullName evidence="4">DUF2069 domain-containing protein</fullName>
    </recommendedName>
</protein>
<evidence type="ECO:0008006" key="4">
    <source>
        <dbReference type="Google" id="ProtNLM"/>
    </source>
</evidence>
<proteinExistence type="predicted"/>
<gene>
    <name evidence="2" type="ORF">LMG26788_00290</name>
</gene>
<evidence type="ECO:0000313" key="2">
    <source>
        <dbReference type="EMBL" id="CAB3821492.1"/>
    </source>
</evidence>
<dbReference type="RefSeq" id="WP_175135250.1">
    <property type="nucleotide sequence ID" value="NZ_CADIJV010000035.1"/>
</dbReference>
<accession>A0A6S7BXE6</accession>
<sequence>MQQHNGEERPAPRRHAPTSRRFWFIVLAGTLAALGYDLLPLLQGDLSALKKLLIPGALLAWLYRGSSSARWLLMALLLGFGAWNMYMASSLIGYSASLWAHVYVFSGFMVATGLYLALAGKDFEHYCNYVHLRDAPKAAARRRAAGQVGR</sequence>
<feature type="transmembrane region" description="Helical" evidence="1">
    <location>
        <begin position="71"/>
        <end position="92"/>
    </location>
</feature>
<dbReference type="Proteomes" id="UP000494203">
    <property type="component" value="Unassembled WGS sequence"/>
</dbReference>
<evidence type="ECO:0000313" key="3">
    <source>
        <dbReference type="Proteomes" id="UP000494203"/>
    </source>
</evidence>
<reference evidence="2 3" key="1">
    <citation type="submission" date="2020-04" db="EMBL/GenBank/DDBJ databases">
        <authorList>
            <person name="De Canck E."/>
        </authorList>
    </citation>
    <scope>NUCLEOTIDE SEQUENCE [LARGE SCALE GENOMIC DNA]</scope>
    <source>
        <strain evidence="2 3">LMG 26788</strain>
    </source>
</reference>
<dbReference type="AlphaFoldDB" id="A0A6S7BXE6"/>
<keyword evidence="1" id="KW-0812">Transmembrane</keyword>
<evidence type="ECO:0000256" key="1">
    <source>
        <dbReference type="SAM" id="Phobius"/>
    </source>
</evidence>
<feature type="transmembrane region" description="Helical" evidence="1">
    <location>
        <begin position="21"/>
        <end position="42"/>
    </location>
</feature>
<name>A0A6S7BXE6_9BURK</name>
<organism evidence="2 3">
    <name type="scientific">Achromobacter pulmonis</name>
    <dbReference type="NCBI Taxonomy" id="1389932"/>
    <lineage>
        <taxon>Bacteria</taxon>
        <taxon>Pseudomonadati</taxon>
        <taxon>Pseudomonadota</taxon>
        <taxon>Betaproteobacteria</taxon>
        <taxon>Burkholderiales</taxon>
        <taxon>Alcaligenaceae</taxon>
        <taxon>Achromobacter</taxon>
    </lineage>
</organism>
<keyword evidence="1" id="KW-1133">Transmembrane helix</keyword>
<feature type="transmembrane region" description="Helical" evidence="1">
    <location>
        <begin position="98"/>
        <end position="118"/>
    </location>
</feature>
<keyword evidence="3" id="KW-1185">Reference proteome</keyword>